<sequence>MSVDLLLEGKCLARQQVNMRRGVLWADSALSCNHHVVQHYTTGDSTGTEIEFLCLLASKVLNYCF</sequence>
<accession>A0A0E9R7U0</accession>
<organism evidence="1">
    <name type="scientific">Anguilla anguilla</name>
    <name type="common">European freshwater eel</name>
    <name type="synonym">Muraena anguilla</name>
    <dbReference type="NCBI Taxonomy" id="7936"/>
    <lineage>
        <taxon>Eukaryota</taxon>
        <taxon>Metazoa</taxon>
        <taxon>Chordata</taxon>
        <taxon>Craniata</taxon>
        <taxon>Vertebrata</taxon>
        <taxon>Euteleostomi</taxon>
        <taxon>Actinopterygii</taxon>
        <taxon>Neopterygii</taxon>
        <taxon>Teleostei</taxon>
        <taxon>Anguilliformes</taxon>
        <taxon>Anguillidae</taxon>
        <taxon>Anguilla</taxon>
    </lineage>
</organism>
<protein>
    <submittedName>
        <fullName evidence="1">Uncharacterized protein</fullName>
    </submittedName>
</protein>
<dbReference type="AlphaFoldDB" id="A0A0E9R7U0"/>
<reference evidence="1" key="2">
    <citation type="journal article" date="2015" name="Fish Shellfish Immunol.">
        <title>Early steps in the European eel (Anguilla anguilla)-Vibrio vulnificus interaction in the gills: Role of the RtxA13 toxin.</title>
        <authorList>
            <person name="Callol A."/>
            <person name="Pajuelo D."/>
            <person name="Ebbesson L."/>
            <person name="Teles M."/>
            <person name="MacKenzie S."/>
            <person name="Amaro C."/>
        </authorList>
    </citation>
    <scope>NUCLEOTIDE SEQUENCE</scope>
</reference>
<name>A0A0E9R7U0_ANGAN</name>
<evidence type="ECO:0000313" key="1">
    <source>
        <dbReference type="EMBL" id="JAH24822.1"/>
    </source>
</evidence>
<proteinExistence type="predicted"/>
<reference evidence="1" key="1">
    <citation type="submission" date="2014-11" db="EMBL/GenBank/DDBJ databases">
        <authorList>
            <person name="Amaro Gonzalez C."/>
        </authorList>
    </citation>
    <scope>NUCLEOTIDE SEQUENCE</scope>
</reference>
<dbReference type="EMBL" id="GBXM01083755">
    <property type="protein sequence ID" value="JAH24822.1"/>
    <property type="molecule type" value="Transcribed_RNA"/>
</dbReference>